<keyword evidence="9 19" id="KW-0333">Golgi apparatus</keyword>
<accession>A0AAV7TMQ8</accession>
<evidence type="ECO:0000256" key="6">
    <source>
        <dbReference type="ARBA" id="ARBA00022692"/>
    </source>
</evidence>
<keyword evidence="24" id="KW-1185">Reference proteome</keyword>
<dbReference type="GO" id="GO:0006629">
    <property type="term" value="P:lipid metabolic process"/>
    <property type="evidence" value="ECO:0007669"/>
    <property type="project" value="UniProtKB-KW"/>
</dbReference>
<keyword evidence="5 19" id="KW-0808">Transferase</keyword>
<evidence type="ECO:0000256" key="5">
    <source>
        <dbReference type="ARBA" id="ARBA00022679"/>
    </source>
</evidence>
<dbReference type="SUPFAM" id="SSF53756">
    <property type="entry name" value="UDP-Glycosyltransferase/glycogen phosphorylase"/>
    <property type="match status" value="1"/>
</dbReference>
<evidence type="ECO:0000259" key="21">
    <source>
        <dbReference type="Pfam" id="PF00852"/>
    </source>
</evidence>
<evidence type="ECO:0000256" key="11">
    <source>
        <dbReference type="ARBA" id="ARBA00023136"/>
    </source>
</evidence>
<dbReference type="InterPro" id="IPR031481">
    <property type="entry name" value="Glyco_tran_10_N"/>
</dbReference>
<evidence type="ECO:0000256" key="4">
    <source>
        <dbReference type="ARBA" id="ARBA00022676"/>
    </source>
</evidence>
<name>A0AAV7TMQ8_PLEWA</name>
<keyword evidence="8" id="KW-1133">Transmembrane helix</keyword>
<comment type="similarity">
    <text evidence="3 19">Belongs to the glycosyltransferase 10 family.</text>
</comment>
<dbReference type="FunFam" id="3.40.50.11660:FF:000001">
    <property type="entry name" value="alpha-(1,3)-fucosyltransferase 9"/>
    <property type="match status" value="1"/>
</dbReference>
<comment type="catalytic activity">
    <reaction evidence="13">
        <text>a beta-D-galactosyl-(1-&gt;4)-N-acetyl-beta-D-glucosaminyl derivative + GDP-beta-L-fucose = a beta-D-galactosyl-(1-&gt;4)-[alpha-L-fucosyl-(1-&gt;3)]-N-acetyl-beta-D-glucosaminyl derivative + GDP + H(+)</text>
        <dbReference type="Rhea" id="RHEA:14257"/>
        <dbReference type="ChEBI" id="CHEBI:15378"/>
        <dbReference type="ChEBI" id="CHEBI:57273"/>
        <dbReference type="ChEBI" id="CHEBI:58189"/>
        <dbReference type="ChEBI" id="CHEBI:133507"/>
        <dbReference type="ChEBI" id="CHEBI:137941"/>
        <dbReference type="EC" id="2.4.1.152"/>
    </reaction>
    <physiologicalReaction direction="left-to-right" evidence="13">
        <dbReference type="Rhea" id="RHEA:14258"/>
    </physiologicalReaction>
</comment>
<dbReference type="Gene3D" id="3.40.50.11660">
    <property type="entry name" value="Glycosyl transferase family 10, C-terminal domain"/>
    <property type="match status" value="1"/>
</dbReference>
<keyword evidence="11" id="KW-0472">Membrane</keyword>
<keyword evidence="4 19" id="KW-0328">Glycosyltransferase</keyword>
<dbReference type="PANTHER" id="PTHR11929">
    <property type="entry name" value="ALPHA- 1,3 -FUCOSYLTRANSFERASE"/>
    <property type="match status" value="1"/>
</dbReference>
<evidence type="ECO:0000256" key="13">
    <source>
        <dbReference type="ARBA" id="ARBA00029329"/>
    </source>
</evidence>
<feature type="region of interest" description="Disordered" evidence="20">
    <location>
        <begin position="39"/>
        <end position="109"/>
    </location>
</feature>
<dbReference type="InterPro" id="IPR038577">
    <property type="entry name" value="GT10-like_C_sf"/>
</dbReference>
<dbReference type="Pfam" id="PF00852">
    <property type="entry name" value="Glyco_transf_10"/>
    <property type="match status" value="1"/>
</dbReference>
<comment type="catalytic activity">
    <reaction evidence="16">
        <text>an alpha-Neu5Ac-(2-&gt;3)-beta-D-Gal-(1-&gt;3)-D-GlcNAc derivative + GDP-beta-L-fucose = an alpha-Neu5Ac-(2-&gt;3)-beta-D-Gal-(1-&gt;3)-[alpha-L-Fuc-(1-&gt;4)]-beta-D-GlcNAc derivative + GDP + H(+)</text>
        <dbReference type="Rhea" id="RHEA:62904"/>
        <dbReference type="ChEBI" id="CHEBI:15378"/>
        <dbReference type="ChEBI" id="CHEBI:57273"/>
        <dbReference type="ChEBI" id="CHEBI:58189"/>
        <dbReference type="ChEBI" id="CHEBI:146021"/>
        <dbReference type="ChEBI" id="CHEBI:146022"/>
    </reaction>
    <physiologicalReaction direction="left-to-right" evidence="16">
        <dbReference type="Rhea" id="RHEA:62905"/>
    </physiologicalReaction>
</comment>
<reference evidence="23" key="1">
    <citation type="journal article" date="2022" name="bioRxiv">
        <title>Sequencing and chromosome-scale assembly of the giantPleurodeles waltlgenome.</title>
        <authorList>
            <person name="Brown T."/>
            <person name="Elewa A."/>
            <person name="Iarovenko S."/>
            <person name="Subramanian E."/>
            <person name="Araus A.J."/>
            <person name="Petzold A."/>
            <person name="Susuki M."/>
            <person name="Suzuki K.-i.T."/>
            <person name="Hayashi T."/>
            <person name="Toyoda A."/>
            <person name="Oliveira C."/>
            <person name="Osipova E."/>
            <person name="Leigh N.D."/>
            <person name="Simon A."/>
            <person name="Yun M.H."/>
        </authorList>
    </citation>
    <scope>NUCLEOTIDE SEQUENCE</scope>
    <source>
        <strain evidence="23">20211129_DDA</strain>
        <tissue evidence="23">Liver</tissue>
    </source>
</reference>
<evidence type="ECO:0000256" key="9">
    <source>
        <dbReference type="ARBA" id="ARBA00023034"/>
    </source>
</evidence>
<evidence type="ECO:0000256" key="12">
    <source>
        <dbReference type="ARBA" id="ARBA00023180"/>
    </source>
</evidence>
<protein>
    <recommendedName>
        <fullName evidence="19">Fucosyltransferase</fullName>
        <ecNumber evidence="19">2.4.1.-</ecNumber>
    </recommendedName>
</protein>
<feature type="compositionally biased region" description="Basic residues" evidence="20">
    <location>
        <begin position="88"/>
        <end position="100"/>
    </location>
</feature>
<feature type="region of interest" description="Disordered" evidence="20">
    <location>
        <begin position="515"/>
        <end position="548"/>
    </location>
</feature>
<keyword evidence="10" id="KW-0443">Lipid metabolism</keyword>
<evidence type="ECO:0000256" key="10">
    <source>
        <dbReference type="ARBA" id="ARBA00023098"/>
    </source>
</evidence>
<comment type="pathway">
    <text evidence="2">Protein modification; protein glycosylation.</text>
</comment>
<evidence type="ECO:0000256" key="18">
    <source>
        <dbReference type="ARBA" id="ARBA00036928"/>
    </source>
</evidence>
<dbReference type="AlphaFoldDB" id="A0AAV7TMQ8"/>
<feature type="domain" description="Fucosyltransferase N-terminal" evidence="22">
    <location>
        <begin position="171"/>
        <end position="277"/>
    </location>
</feature>
<comment type="caution">
    <text evidence="23">The sequence shown here is derived from an EMBL/GenBank/DDBJ whole genome shotgun (WGS) entry which is preliminary data.</text>
</comment>
<dbReference type="GO" id="GO:0017060">
    <property type="term" value="F:3-galactosyl-N-acetylglucosaminide 4-alpha-L-fucosyltransferase activity"/>
    <property type="evidence" value="ECO:0007669"/>
    <property type="project" value="UniProtKB-EC"/>
</dbReference>
<organism evidence="23 24">
    <name type="scientific">Pleurodeles waltl</name>
    <name type="common">Iberian ribbed newt</name>
    <dbReference type="NCBI Taxonomy" id="8319"/>
    <lineage>
        <taxon>Eukaryota</taxon>
        <taxon>Metazoa</taxon>
        <taxon>Chordata</taxon>
        <taxon>Craniata</taxon>
        <taxon>Vertebrata</taxon>
        <taxon>Euteleostomi</taxon>
        <taxon>Amphibia</taxon>
        <taxon>Batrachia</taxon>
        <taxon>Caudata</taxon>
        <taxon>Salamandroidea</taxon>
        <taxon>Salamandridae</taxon>
        <taxon>Pleurodelinae</taxon>
        <taxon>Pleurodeles</taxon>
    </lineage>
</organism>
<dbReference type="EMBL" id="JANPWB010000006">
    <property type="protein sequence ID" value="KAJ1177038.1"/>
    <property type="molecule type" value="Genomic_DNA"/>
</dbReference>
<evidence type="ECO:0000259" key="22">
    <source>
        <dbReference type="Pfam" id="PF17039"/>
    </source>
</evidence>
<evidence type="ECO:0000256" key="17">
    <source>
        <dbReference type="ARBA" id="ARBA00036481"/>
    </source>
</evidence>
<evidence type="ECO:0000256" key="20">
    <source>
        <dbReference type="SAM" id="MobiDB-lite"/>
    </source>
</evidence>
<keyword evidence="7" id="KW-0735">Signal-anchor</keyword>
<evidence type="ECO:0000256" key="1">
    <source>
        <dbReference type="ARBA" id="ARBA00004447"/>
    </source>
</evidence>
<evidence type="ECO:0000256" key="8">
    <source>
        <dbReference type="ARBA" id="ARBA00022989"/>
    </source>
</evidence>
<evidence type="ECO:0000256" key="16">
    <source>
        <dbReference type="ARBA" id="ARBA00036468"/>
    </source>
</evidence>
<evidence type="ECO:0000256" key="3">
    <source>
        <dbReference type="ARBA" id="ARBA00008919"/>
    </source>
</evidence>
<comment type="catalytic activity">
    <reaction evidence="14">
        <text>an alpha-Neu5Ac-(2-&gt;3)-beta-D-Gal-(1-&gt;4)-beta-D-GlcNAc-(1-&gt;3)-beta-D-Gal-(1-&gt;4)-[alpha-L-Fuc-(1-&gt;3)]-beta-D-GlcNAc derivative + GDP-beta-L-fucose = an alpha-Neu5Ac-(2-&gt;3)-beta-D-Gal-(1-&gt;4)-[alpha-L-Fuc-(1-&gt;3)]-beta-D-GlcNAc-(1-&gt;3)-beta-D-Gal-(1-&gt;4)-[alpha-L-Fuc-(1-&gt;3)]-beta-D-GlcNAc derivative + GDP + H(+)</text>
        <dbReference type="Rhea" id="RHEA:52864"/>
        <dbReference type="ChEBI" id="CHEBI:15378"/>
        <dbReference type="ChEBI" id="CHEBI:57273"/>
        <dbReference type="ChEBI" id="CHEBI:58189"/>
        <dbReference type="ChEBI" id="CHEBI:145342"/>
        <dbReference type="ChEBI" id="CHEBI:145343"/>
    </reaction>
    <physiologicalReaction direction="left-to-right" evidence="14">
        <dbReference type="Rhea" id="RHEA:52865"/>
    </physiologicalReaction>
</comment>
<evidence type="ECO:0000256" key="14">
    <source>
        <dbReference type="ARBA" id="ARBA00036052"/>
    </source>
</evidence>
<keyword evidence="6 19" id="KW-0812">Transmembrane</keyword>
<comment type="subcellular location">
    <subcellularLocation>
        <location evidence="1 19">Golgi apparatus</location>
        <location evidence="1 19">Golgi stack membrane</location>
        <topology evidence="1 19">Single-pass type II membrane protein</topology>
    </subcellularLocation>
</comment>
<comment type="catalytic activity">
    <reaction evidence="18">
        <text>beta-D-galactosyl-(1-&gt;4)-N-acetyl-D-glucosamine + GDP-beta-L-fucose = beta-D-galactosyl-(1-&gt;4)-[alpha-L-fucosyl-(1-&gt;3)]-N-acetyl-D-glucosamine + GDP + H(+)</text>
        <dbReference type="Rhea" id="RHEA:62824"/>
        <dbReference type="ChEBI" id="CHEBI:15378"/>
        <dbReference type="ChEBI" id="CHEBI:57273"/>
        <dbReference type="ChEBI" id="CHEBI:58189"/>
        <dbReference type="ChEBI" id="CHEBI:60152"/>
        <dbReference type="ChEBI" id="CHEBI:62287"/>
    </reaction>
    <physiologicalReaction direction="left-to-right" evidence="18">
        <dbReference type="Rhea" id="RHEA:62825"/>
    </physiologicalReaction>
</comment>
<gene>
    <name evidence="23" type="ORF">NDU88_002302</name>
</gene>
<dbReference type="PANTHER" id="PTHR11929:SF11">
    <property type="entry name" value="4-GALACTOSYL-N-ACETYLGLUCOSAMINIDE 3-ALPHA-L-FUCOSYLTRANSFERASE FUT5"/>
    <property type="match status" value="1"/>
</dbReference>
<dbReference type="Pfam" id="PF17039">
    <property type="entry name" value="Glyco_tran_10_N"/>
    <property type="match status" value="1"/>
</dbReference>
<keyword evidence="12" id="KW-0325">Glycoprotein</keyword>
<comment type="catalytic activity">
    <reaction evidence="15">
        <text>a beta-D-galactosyl-(1-&gt;3)-N-acetyl-beta-D-glucosaminyl derivative + GDP-beta-L-fucose = a beta-D-galactosyl-(1-&gt;3)-[alpha-L-fucosyl-(1-&gt;4)]-N-acetyl-beta-D-glucosaminyl derivative + GDP + H(+)</text>
        <dbReference type="Rhea" id="RHEA:23628"/>
        <dbReference type="ChEBI" id="CHEBI:15378"/>
        <dbReference type="ChEBI" id="CHEBI:57273"/>
        <dbReference type="ChEBI" id="CHEBI:58189"/>
        <dbReference type="ChEBI" id="CHEBI:133506"/>
        <dbReference type="ChEBI" id="CHEBI:140304"/>
        <dbReference type="EC" id="2.4.1.65"/>
    </reaction>
    <physiologicalReaction direction="left-to-right" evidence="15">
        <dbReference type="Rhea" id="RHEA:23629"/>
    </physiologicalReaction>
</comment>
<evidence type="ECO:0000256" key="15">
    <source>
        <dbReference type="ARBA" id="ARBA00036273"/>
    </source>
</evidence>
<dbReference type="GO" id="GO:0017083">
    <property type="term" value="F:4-galactosyl-N-acetylglucosaminide 3-alpha-L-fucosyltransferase activity"/>
    <property type="evidence" value="ECO:0007669"/>
    <property type="project" value="UniProtKB-EC"/>
</dbReference>
<feature type="compositionally biased region" description="Basic residues" evidence="20">
    <location>
        <begin position="538"/>
        <end position="548"/>
    </location>
</feature>
<evidence type="ECO:0000256" key="2">
    <source>
        <dbReference type="ARBA" id="ARBA00004922"/>
    </source>
</evidence>
<dbReference type="Proteomes" id="UP001066276">
    <property type="component" value="Chromosome 3_2"/>
</dbReference>
<dbReference type="GO" id="GO:0032580">
    <property type="term" value="C:Golgi cisterna membrane"/>
    <property type="evidence" value="ECO:0007669"/>
    <property type="project" value="UniProtKB-SubCell"/>
</dbReference>
<comment type="catalytic activity">
    <reaction evidence="17">
        <text>an N-acetyl-alpha-neuraminyl-(2-&gt;3)-beta-D-galactosyl-(1-&gt;4)-N-acetyl-beta-D-glucosaminyl derivative + GDP-beta-L-fucose = an alpha-Neu5Ac-(2-&gt;3)-beta-D-Gal-(1-&gt;4)-[alpha-L-Fuc-(1-&gt;3)]-beta-D-GlcNAc derivative + GDP + H(+)</text>
        <dbReference type="Rhea" id="RHEA:56076"/>
        <dbReference type="ChEBI" id="CHEBI:15378"/>
        <dbReference type="ChEBI" id="CHEBI:57273"/>
        <dbReference type="ChEBI" id="CHEBI:58189"/>
        <dbReference type="ChEBI" id="CHEBI:136545"/>
        <dbReference type="ChEBI" id="CHEBI:139509"/>
    </reaction>
    <physiologicalReaction direction="left-to-right" evidence="17">
        <dbReference type="Rhea" id="RHEA:56077"/>
    </physiologicalReaction>
</comment>
<feature type="domain" description="Fucosyltransferase C-terminal" evidence="21">
    <location>
        <begin position="291"/>
        <end position="460"/>
    </location>
</feature>
<dbReference type="EC" id="2.4.1.-" evidence="19"/>
<proteinExistence type="inferred from homology"/>
<evidence type="ECO:0000313" key="23">
    <source>
        <dbReference type="EMBL" id="KAJ1177038.1"/>
    </source>
</evidence>
<dbReference type="InterPro" id="IPR055270">
    <property type="entry name" value="Glyco_tran_10_C"/>
</dbReference>
<feature type="region of interest" description="Disordered" evidence="20">
    <location>
        <begin position="457"/>
        <end position="502"/>
    </location>
</feature>
<evidence type="ECO:0000256" key="19">
    <source>
        <dbReference type="RuleBase" id="RU003832"/>
    </source>
</evidence>
<sequence>MAPEQHGLMCAADQPLVVRAARSTPSMNRTVSQDSCIQAERRGAAGARPRPPHHRVGTSTHEGSWPRLRPQLRPVRFGLSAPPLSLLKRPRGRSQPRHPQRPQVSGETCDPPTWIGDRLLAGDFVRLGSELQIMLPLRSPSWPRPLEMLWDRTTGVPCPILDTTVSSVQPPLIILLWTFPFGGQFPLNQCAERFGHTGCFYTSDRRFYKNADAVIMHHWDIMYNINSLPKEPRPHNQRWIWFNLEPPSKISNINMLENLINISMTFRRDSDIFTPYGWTLLTSKPQNFSIPVKSKLVAWATSNWDPKIRRVHYYEELKKHLHVDVFGPGHQPLSRGVQTSVFSQYKFYLAFENSENQDYITEKFWNNALLSGTVPVVLGPTRENYELFVPGEAFIHVDDFPSAKALAEYLLALDKDDKKYQSYFTWRYRYEVVGVSSWPMHYCKACSYLNQPPTYRTIPSKQQSGRPGPLQWSGLERRRTRVVSGGRPVRPESPRASPQAGPVWVAVAAEGPCAAAASGRASGHEEGEGADGWVPAQWRRRPRAAAPN</sequence>
<dbReference type="InterPro" id="IPR001503">
    <property type="entry name" value="Glyco_trans_10"/>
</dbReference>
<evidence type="ECO:0000313" key="24">
    <source>
        <dbReference type="Proteomes" id="UP001066276"/>
    </source>
</evidence>
<evidence type="ECO:0000256" key="7">
    <source>
        <dbReference type="ARBA" id="ARBA00022968"/>
    </source>
</evidence>